<name>A0A0H2YV54_CLOP1</name>
<accession>A0A0H2YV54</accession>
<dbReference type="PaxDb" id="195103-CPF_0907"/>
<proteinExistence type="predicted"/>
<dbReference type="KEGG" id="cpf:CPF_0907"/>
<protein>
    <submittedName>
        <fullName evidence="1">Uncharacterized protein</fullName>
    </submittedName>
</protein>
<dbReference type="HOGENOM" id="CLU_3231853_0_0_9"/>
<dbReference type="STRING" id="195103.CPF_0907"/>
<dbReference type="AlphaFoldDB" id="A0A0H2YV54"/>
<keyword evidence="2" id="KW-1185">Reference proteome</keyword>
<dbReference type="Proteomes" id="UP000001823">
    <property type="component" value="Chromosome"/>
</dbReference>
<evidence type="ECO:0000313" key="1">
    <source>
        <dbReference type="EMBL" id="ABG84732.1"/>
    </source>
</evidence>
<sequence length="43" mass="5300">MLFYKYLYCLNFNIVLYLFINLDKEKLVNCFNFKKEEIKISIA</sequence>
<gene>
    <name evidence="1" type="ordered locus">CPF_0907</name>
</gene>
<reference evidence="1 2" key="1">
    <citation type="journal article" date="2006" name="Genome Res.">
        <title>Skewed genomic variability in strains of the toxigenic bacterial pathogen, Clostridium perfringens.</title>
        <authorList>
            <person name="Myers G.S."/>
            <person name="Rasko D.A."/>
            <person name="Cheung J.K."/>
            <person name="Ravel J."/>
            <person name="Seshadri R."/>
            <person name="Deboy R.T."/>
            <person name="Ren Q."/>
            <person name="Varga J."/>
            <person name="Awad M.M."/>
            <person name="Brinkac L.M."/>
            <person name="Daugherty S.C."/>
            <person name="Haft D.H."/>
            <person name="Dodson R.J."/>
            <person name="Madupu R."/>
            <person name="Nelson W.C."/>
            <person name="Rosovitz M.J."/>
            <person name="Sullivan S.A."/>
            <person name="Khouri H."/>
            <person name="Dimitrov G.I."/>
            <person name="Watkins K.L."/>
            <person name="Mulligan S."/>
            <person name="Benton J."/>
            <person name="Radune D."/>
            <person name="Fisher D.J."/>
            <person name="Atkins H.S."/>
            <person name="Hiscox T."/>
            <person name="Jost B.H."/>
            <person name="Billington S.J."/>
            <person name="Songer J.G."/>
            <person name="McClane B.A."/>
            <person name="Titball R.W."/>
            <person name="Rood J.I."/>
            <person name="Melville S.B."/>
            <person name="Paulsen I.T."/>
        </authorList>
    </citation>
    <scope>NUCLEOTIDE SEQUENCE [LARGE SCALE GENOMIC DNA]</scope>
    <source>
        <strain evidence="2">ATCC 13124 / DSM 756 / JCM 1290 / NCIMB 6125 / NCTC 8237 / S 107 / Type A</strain>
    </source>
</reference>
<evidence type="ECO:0000313" key="2">
    <source>
        <dbReference type="Proteomes" id="UP000001823"/>
    </source>
</evidence>
<organism evidence="1 2">
    <name type="scientific">Clostridium perfringens (strain ATCC 13124 / DSM 756 / JCM 1290 / NCIMB 6125 / NCTC 8237 / Type A)</name>
    <dbReference type="NCBI Taxonomy" id="195103"/>
    <lineage>
        <taxon>Bacteria</taxon>
        <taxon>Bacillati</taxon>
        <taxon>Bacillota</taxon>
        <taxon>Clostridia</taxon>
        <taxon>Eubacteriales</taxon>
        <taxon>Clostridiaceae</taxon>
        <taxon>Clostridium</taxon>
    </lineage>
</organism>
<dbReference type="EMBL" id="CP000246">
    <property type="protein sequence ID" value="ABG84732.1"/>
    <property type="molecule type" value="Genomic_DNA"/>
</dbReference>